<reference evidence="1 2" key="1">
    <citation type="submission" date="2018-06" db="EMBL/GenBank/DDBJ databases">
        <title>Spirosoma sp. HMF3257 Genome sequencing and assembly.</title>
        <authorList>
            <person name="Kang H."/>
            <person name="Cha I."/>
            <person name="Kim H."/>
            <person name="Kang J."/>
            <person name="Joh K."/>
        </authorList>
    </citation>
    <scope>NUCLEOTIDE SEQUENCE [LARGE SCALE GENOMIC DNA]</scope>
    <source>
        <strain evidence="1 2">HMF3257</strain>
    </source>
</reference>
<comment type="caution">
    <text evidence="1">The sequence shown here is derived from an EMBL/GenBank/DDBJ whole genome shotgun (WGS) entry which is preliminary data.</text>
</comment>
<evidence type="ECO:0000313" key="1">
    <source>
        <dbReference type="EMBL" id="RAI77646.1"/>
    </source>
</evidence>
<dbReference type="RefSeq" id="WP_111348511.1">
    <property type="nucleotide sequence ID" value="NZ_QLII01000001.1"/>
</dbReference>
<dbReference type="AlphaFoldDB" id="A0A327NUH2"/>
<organism evidence="1 2">
    <name type="scientific">Spirosoma telluris</name>
    <dbReference type="NCBI Taxonomy" id="2183553"/>
    <lineage>
        <taxon>Bacteria</taxon>
        <taxon>Pseudomonadati</taxon>
        <taxon>Bacteroidota</taxon>
        <taxon>Cytophagia</taxon>
        <taxon>Cytophagales</taxon>
        <taxon>Cytophagaceae</taxon>
        <taxon>Spirosoma</taxon>
    </lineage>
</organism>
<evidence type="ECO:0000313" key="2">
    <source>
        <dbReference type="Proteomes" id="UP000249016"/>
    </source>
</evidence>
<dbReference type="EMBL" id="QLII01000001">
    <property type="protein sequence ID" value="RAI77646.1"/>
    <property type="molecule type" value="Genomic_DNA"/>
</dbReference>
<gene>
    <name evidence="1" type="ORF">HMF3257_32240</name>
</gene>
<keyword evidence="2" id="KW-1185">Reference proteome</keyword>
<name>A0A327NUH2_9BACT</name>
<protein>
    <submittedName>
        <fullName evidence="1">Uncharacterized protein</fullName>
    </submittedName>
</protein>
<dbReference type="Proteomes" id="UP000249016">
    <property type="component" value="Unassembled WGS sequence"/>
</dbReference>
<accession>A0A327NUH2</accession>
<proteinExistence type="predicted"/>
<sequence length="119" mass="14025">MQYVLRFQVYDNPSRQNFSQLGTDQLVAKYPLYRYGLVYRVGDDEPDTGEFPVYVVANITRIQHIPDPTNPTTNALLFEVFLARLDEWGKFEEADEIKQIREGYWSAYNKKPVRKRPFA</sequence>
<dbReference type="OrthoDB" id="71981at89373"/>